<dbReference type="InterPro" id="IPR002942">
    <property type="entry name" value="S4_RNA-bd"/>
</dbReference>
<dbReference type="AlphaFoldDB" id="A0A3B1APG7"/>
<evidence type="ECO:0000313" key="2">
    <source>
        <dbReference type="EMBL" id="VAW94576.1"/>
    </source>
</evidence>
<dbReference type="SUPFAM" id="SSF55174">
    <property type="entry name" value="Alpha-L RNA-binding motif"/>
    <property type="match status" value="1"/>
</dbReference>
<evidence type="ECO:0000259" key="1">
    <source>
        <dbReference type="Pfam" id="PF01479"/>
    </source>
</evidence>
<dbReference type="InterPro" id="IPR036986">
    <property type="entry name" value="S4_RNA-bd_sf"/>
</dbReference>
<dbReference type="CDD" id="cd00165">
    <property type="entry name" value="S4"/>
    <property type="match status" value="1"/>
</dbReference>
<dbReference type="EMBL" id="UOFT01000039">
    <property type="protein sequence ID" value="VAW94576.1"/>
    <property type="molecule type" value="Genomic_DNA"/>
</dbReference>
<reference evidence="2" key="1">
    <citation type="submission" date="2018-06" db="EMBL/GenBank/DDBJ databases">
        <authorList>
            <person name="Zhirakovskaya E."/>
        </authorList>
    </citation>
    <scope>NUCLEOTIDE SEQUENCE</scope>
</reference>
<gene>
    <name evidence="2" type="ORF">MNBD_GAMMA23-2316</name>
</gene>
<dbReference type="Gene3D" id="3.10.290.10">
    <property type="entry name" value="RNA-binding S4 domain"/>
    <property type="match status" value="1"/>
</dbReference>
<accession>A0A3B1APG7</accession>
<proteinExistence type="predicted"/>
<sequence length="129" mass="14852">MNIRLDKWLWAARFYKTRKLATEAVQGGHVHVVDQNKGSRVKPSRSLAMGETLVITKGLYQFTIEVLQLSDKRGSATIAQQLYQETAESIAQRETISLQRKAQNIAAPRKRPDKRERARIIRFKNKFAE</sequence>
<feature type="domain" description="RNA-binding S4" evidence="1">
    <location>
        <begin position="4"/>
        <end position="32"/>
    </location>
</feature>
<dbReference type="Pfam" id="PF01479">
    <property type="entry name" value="S4"/>
    <property type="match status" value="1"/>
</dbReference>
<keyword evidence="2" id="KW-0346">Stress response</keyword>
<dbReference type="GO" id="GO:0003723">
    <property type="term" value="F:RNA binding"/>
    <property type="evidence" value="ECO:0007669"/>
    <property type="project" value="InterPro"/>
</dbReference>
<organism evidence="2">
    <name type="scientific">hydrothermal vent metagenome</name>
    <dbReference type="NCBI Taxonomy" id="652676"/>
    <lineage>
        <taxon>unclassified sequences</taxon>
        <taxon>metagenomes</taxon>
        <taxon>ecological metagenomes</taxon>
    </lineage>
</organism>
<name>A0A3B1APG7_9ZZZZ</name>
<protein>
    <submittedName>
        <fullName evidence="2">Ribosome-associated heat shock protein implicated in the recycling of the 50S subunit (S4 paralog)</fullName>
    </submittedName>
</protein>
<dbReference type="PROSITE" id="PS50889">
    <property type="entry name" value="S4"/>
    <property type="match status" value="1"/>
</dbReference>